<reference evidence="3 4" key="1">
    <citation type="submission" date="2019-06" db="EMBL/GenBank/DDBJ databases">
        <title>Genome Sequence of the Brown Rot Fungal Pathogen Monilinia fructicola.</title>
        <authorList>
            <person name="De Miccolis Angelini R.M."/>
            <person name="Landi L."/>
            <person name="Abate D."/>
            <person name="Pollastro S."/>
            <person name="Romanazzi G."/>
            <person name="Faretra F."/>
        </authorList>
    </citation>
    <scope>NUCLEOTIDE SEQUENCE [LARGE SCALE GENOMIC DNA]</scope>
    <source>
        <strain evidence="3 4">Mfrc123</strain>
    </source>
</reference>
<dbReference type="InterPro" id="IPR013855">
    <property type="entry name" value="Cdc37_N_dom"/>
</dbReference>
<dbReference type="Pfam" id="PF03234">
    <property type="entry name" value="CDC37_N"/>
    <property type="match status" value="1"/>
</dbReference>
<dbReference type="SMART" id="SM01071">
    <property type="entry name" value="CDC37_N"/>
    <property type="match status" value="1"/>
</dbReference>
<protein>
    <recommendedName>
        <fullName evidence="2">Cdc37 N-terminal domain-containing protein</fullName>
    </recommendedName>
</protein>
<feature type="region of interest" description="Disordered" evidence="1">
    <location>
        <begin position="105"/>
        <end position="124"/>
    </location>
</feature>
<sequence length="124" mass="14563">MVARRQYIILNHYISTKTCHFHLIAIMPINYSKWDALELSDDSDVEVHPNVDKQIREEEQNRYLQVRTNRQRWTSQENKCPACCSTILQSSTDKRPDDLAFQALMESTGEDDSPPHHRKGYILM</sequence>
<evidence type="ECO:0000313" key="3">
    <source>
        <dbReference type="EMBL" id="KAA8564058.1"/>
    </source>
</evidence>
<dbReference type="AlphaFoldDB" id="A0A5M9J4D8"/>
<keyword evidence="4" id="KW-1185">Reference proteome</keyword>
<organism evidence="3 4">
    <name type="scientific">Monilinia fructicola</name>
    <name type="common">Brown rot fungus</name>
    <name type="synonym">Ciboria fructicola</name>
    <dbReference type="NCBI Taxonomy" id="38448"/>
    <lineage>
        <taxon>Eukaryota</taxon>
        <taxon>Fungi</taxon>
        <taxon>Dikarya</taxon>
        <taxon>Ascomycota</taxon>
        <taxon>Pezizomycotina</taxon>
        <taxon>Leotiomycetes</taxon>
        <taxon>Helotiales</taxon>
        <taxon>Sclerotiniaceae</taxon>
        <taxon>Monilinia</taxon>
    </lineage>
</organism>
<evidence type="ECO:0000313" key="4">
    <source>
        <dbReference type="Proteomes" id="UP000322873"/>
    </source>
</evidence>
<dbReference type="GO" id="GO:0019901">
    <property type="term" value="F:protein kinase binding"/>
    <property type="evidence" value="ECO:0007669"/>
    <property type="project" value="InterPro"/>
</dbReference>
<dbReference type="Proteomes" id="UP000322873">
    <property type="component" value="Unassembled WGS sequence"/>
</dbReference>
<evidence type="ECO:0000256" key="1">
    <source>
        <dbReference type="SAM" id="MobiDB-lite"/>
    </source>
</evidence>
<proteinExistence type="predicted"/>
<accession>A0A5M9J4D8</accession>
<name>A0A5M9J4D8_MONFR</name>
<evidence type="ECO:0000259" key="2">
    <source>
        <dbReference type="SMART" id="SM01071"/>
    </source>
</evidence>
<gene>
    <name evidence="3" type="ORF">EYC84_012047</name>
</gene>
<feature type="domain" description="Cdc37 N-terminal" evidence="2">
    <location>
        <begin position="28"/>
        <end position="113"/>
    </location>
</feature>
<dbReference type="EMBL" id="VICG01000016">
    <property type="protein sequence ID" value="KAA8564058.1"/>
    <property type="molecule type" value="Genomic_DNA"/>
</dbReference>
<dbReference type="VEuPathDB" id="FungiDB:MFRU_032g00450"/>
<comment type="caution">
    <text evidence="3">The sequence shown here is derived from an EMBL/GenBank/DDBJ whole genome shotgun (WGS) entry which is preliminary data.</text>
</comment>